<reference evidence="2" key="1">
    <citation type="journal article" date="2019" name="Int. J. Syst. Evol. Microbiol.">
        <title>The Global Catalogue of Microorganisms (GCM) 10K type strain sequencing project: providing services to taxonomists for standard genome sequencing and annotation.</title>
        <authorList>
            <consortium name="The Broad Institute Genomics Platform"/>
            <consortium name="The Broad Institute Genome Sequencing Center for Infectious Disease"/>
            <person name="Wu L."/>
            <person name="Ma J."/>
        </authorList>
    </citation>
    <scope>NUCLEOTIDE SEQUENCE [LARGE SCALE GENOMIC DNA]</scope>
    <source>
        <strain evidence="2">JCM 3399</strain>
    </source>
</reference>
<evidence type="ECO:0000313" key="1">
    <source>
        <dbReference type="EMBL" id="GGU94379.1"/>
    </source>
</evidence>
<name>A0ABQ2VKL9_9ACTN</name>
<keyword evidence="2" id="KW-1185">Reference proteome</keyword>
<sequence length="145" mass="14676">MSPKDSGHRPSVMIEQHMACQRSLTAWNPRPSSTAEAGVGLRHVPTSPAEPLVELQAAPAGLDVEASEIGILDPEDPARARPDGQVLAVGVRGRAVLPVLRAAGPAGAAAVAVTLDAPGQTAMLGEAVAEAGTALLSVHRGNGKC</sequence>
<protein>
    <submittedName>
        <fullName evidence="1">Uncharacterized protein</fullName>
    </submittedName>
</protein>
<organism evidence="1 2">
    <name type="scientific">Streptomyces albospinus</name>
    <dbReference type="NCBI Taxonomy" id="285515"/>
    <lineage>
        <taxon>Bacteria</taxon>
        <taxon>Bacillati</taxon>
        <taxon>Actinomycetota</taxon>
        <taxon>Actinomycetes</taxon>
        <taxon>Kitasatosporales</taxon>
        <taxon>Streptomycetaceae</taxon>
        <taxon>Streptomyces</taxon>
    </lineage>
</organism>
<evidence type="ECO:0000313" key="2">
    <source>
        <dbReference type="Proteomes" id="UP000654471"/>
    </source>
</evidence>
<dbReference type="EMBL" id="BMRP01000045">
    <property type="protein sequence ID" value="GGU94379.1"/>
    <property type="molecule type" value="Genomic_DNA"/>
</dbReference>
<proteinExistence type="predicted"/>
<gene>
    <name evidence="1" type="ORF">GCM10010211_71900</name>
</gene>
<dbReference type="Proteomes" id="UP000654471">
    <property type="component" value="Unassembled WGS sequence"/>
</dbReference>
<accession>A0ABQ2VKL9</accession>
<comment type="caution">
    <text evidence="1">The sequence shown here is derived from an EMBL/GenBank/DDBJ whole genome shotgun (WGS) entry which is preliminary data.</text>
</comment>